<gene>
    <name evidence="2" type="ORF">PRI8871_01969</name>
</gene>
<dbReference type="InterPro" id="IPR000073">
    <property type="entry name" value="AB_hydrolase_1"/>
</dbReference>
<reference evidence="3" key="1">
    <citation type="submission" date="2018-03" db="EMBL/GenBank/DDBJ databases">
        <authorList>
            <person name="Rodrigo-Torres L."/>
            <person name="Arahal R. D."/>
            <person name="Lucena T."/>
        </authorList>
    </citation>
    <scope>NUCLEOTIDE SEQUENCE [LARGE SCALE GENOMIC DNA]</scope>
    <source>
        <strain evidence="3">CECT 8871</strain>
    </source>
</reference>
<dbReference type="AlphaFoldDB" id="A0A2R8AVW8"/>
<organism evidence="2 3">
    <name type="scientific">Pseudoprimorskyibacter insulae</name>
    <dbReference type="NCBI Taxonomy" id="1695997"/>
    <lineage>
        <taxon>Bacteria</taxon>
        <taxon>Pseudomonadati</taxon>
        <taxon>Pseudomonadota</taxon>
        <taxon>Alphaproteobacteria</taxon>
        <taxon>Rhodobacterales</taxon>
        <taxon>Paracoccaceae</taxon>
        <taxon>Pseudoprimorskyibacter</taxon>
    </lineage>
</organism>
<evidence type="ECO:0000259" key="1">
    <source>
        <dbReference type="Pfam" id="PF12697"/>
    </source>
</evidence>
<evidence type="ECO:0000313" key="2">
    <source>
        <dbReference type="EMBL" id="SPF80163.1"/>
    </source>
</evidence>
<dbReference type="InterPro" id="IPR029058">
    <property type="entry name" value="AB_hydrolase_fold"/>
</dbReference>
<dbReference type="Gene3D" id="3.40.50.1820">
    <property type="entry name" value="alpha/beta hydrolase"/>
    <property type="match status" value="1"/>
</dbReference>
<dbReference type="RefSeq" id="WP_108886038.1">
    <property type="nucleotide sequence ID" value="NZ_OMOJ01000003.1"/>
</dbReference>
<evidence type="ECO:0000313" key="3">
    <source>
        <dbReference type="Proteomes" id="UP000244904"/>
    </source>
</evidence>
<dbReference type="Proteomes" id="UP000244904">
    <property type="component" value="Unassembled WGS sequence"/>
</dbReference>
<dbReference type="Pfam" id="PF12697">
    <property type="entry name" value="Abhydrolase_6"/>
    <property type="match status" value="1"/>
</dbReference>
<feature type="domain" description="AB hydrolase-1" evidence="1">
    <location>
        <begin position="32"/>
        <end position="208"/>
    </location>
</feature>
<protein>
    <recommendedName>
        <fullName evidence="1">AB hydrolase-1 domain-containing protein</fullName>
    </recommendedName>
</protein>
<dbReference type="EMBL" id="OMOJ01000003">
    <property type="protein sequence ID" value="SPF80163.1"/>
    <property type="molecule type" value="Genomic_DNA"/>
</dbReference>
<dbReference type="OrthoDB" id="8680283at2"/>
<accession>A0A2R8AVW8</accession>
<keyword evidence="3" id="KW-1185">Reference proteome</keyword>
<sequence>MKTVYLHALPGGAHELSLTPLAHLKVANRNQRSFDALADAMPAGELHLVGFSMGTQAALRLADILGSRVVRVTLASPVVPPILGGVLPKFIGTGGLLGRLSSGLAAKAVAKPIVAAEPEFFADKDQHRALVASIQQGLTSNAPAMMRECAAFEKPWHGCLERIRCQVSIWQGEDDAFVAPETASALARHLPYAEVNWCRARGHYATLEQTMFALSKHPDLA</sequence>
<proteinExistence type="predicted"/>
<dbReference type="SUPFAM" id="SSF53474">
    <property type="entry name" value="alpha/beta-Hydrolases"/>
    <property type="match status" value="1"/>
</dbReference>
<name>A0A2R8AVW8_9RHOB</name>